<feature type="transmembrane region" description="Helical" evidence="7">
    <location>
        <begin position="46"/>
        <end position="69"/>
    </location>
</feature>
<evidence type="ECO:0000256" key="1">
    <source>
        <dbReference type="ARBA" id="ARBA00004651"/>
    </source>
</evidence>
<evidence type="ECO:0000313" key="9">
    <source>
        <dbReference type="Proteomes" id="UP000018467"/>
    </source>
</evidence>
<name>W5LDH7_ASTMX</name>
<feature type="transmembrane region" description="Helical" evidence="7">
    <location>
        <begin position="263"/>
        <end position="278"/>
    </location>
</feature>
<reference evidence="9" key="2">
    <citation type="journal article" date="2014" name="Nat. Commun.">
        <title>The cavefish genome reveals candidate genes for eye loss.</title>
        <authorList>
            <person name="McGaugh S.E."/>
            <person name="Gross J.B."/>
            <person name="Aken B."/>
            <person name="Blin M."/>
            <person name="Borowsky R."/>
            <person name="Chalopin D."/>
            <person name="Hinaux H."/>
            <person name="Jeffery W.R."/>
            <person name="Keene A."/>
            <person name="Ma L."/>
            <person name="Minx P."/>
            <person name="Murphy D."/>
            <person name="O'Quin K.E."/>
            <person name="Retaux S."/>
            <person name="Rohner N."/>
            <person name="Searle S.M."/>
            <person name="Stahl B.A."/>
            <person name="Tabin C."/>
            <person name="Volff J.N."/>
            <person name="Yoshizawa M."/>
            <person name="Warren W.C."/>
        </authorList>
    </citation>
    <scope>NUCLEOTIDE SEQUENCE [LARGE SCALE GENOMIC DNA]</scope>
    <source>
        <strain evidence="9">female</strain>
    </source>
</reference>
<evidence type="ECO:0000256" key="6">
    <source>
        <dbReference type="ARBA" id="ARBA00023136"/>
    </source>
</evidence>
<sequence>MEEGIPFHLPVKASLFSLLGSFFFCLDVALDVWTIVSLYKEQEYVYMGLLIALLLLSSILVQVFSWIWYKEKNMETSTDKFAEKYNLIGPLHFLQLGVFLRCASLVELSIRKVLKFDIFQEAVAVHLKHDLSMLRLFETFSESIPQIVLMITIIMQDFFSLSIKFVNILFFAVSFLMLALTVMSYHRHMREFVPEDKKMNWLSSGAFFLWNLFLITPRVVAVALFASVLPCFIAVHFLCLWLLLVLCVWRQKTDFMENAAGEWLYRATVGLIWYFSWFNVSGKNTRIKRILYHVLMGADTALLLVLWFWRTSVESACRNPLPINPYVLLVALPVLYIIGLLLNLLYYWKFHPKREKTPRLRSASVGLLDTDSAAETPQTGVHKRMKNMDNNFW</sequence>
<keyword evidence="6 7" id="KW-0472">Membrane</keyword>
<dbReference type="InParanoid" id="W5LDH7"/>
<keyword evidence="3" id="KW-1003">Cell membrane</keyword>
<dbReference type="AlphaFoldDB" id="W5LDH7"/>
<dbReference type="Ensembl" id="ENSAMXT00000017889.2">
    <property type="protein sequence ID" value="ENSAMXP00000017889.2"/>
    <property type="gene ID" value="ENSAMXG00000017381.2"/>
</dbReference>
<feature type="transmembrane region" description="Helical" evidence="7">
    <location>
        <begin position="165"/>
        <end position="185"/>
    </location>
</feature>
<dbReference type="HOGENOM" id="CLU_028534_2_1_1"/>
<dbReference type="GO" id="GO:1902742">
    <property type="term" value="P:apoptotic process involved in development"/>
    <property type="evidence" value="ECO:0007669"/>
    <property type="project" value="TreeGrafter"/>
</dbReference>
<feature type="transmembrane region" description="Helical" evidence="7">
    <location>
        <begin position="290"/>
        <end position="309"/>
    </location>
</feature>
<evidence type="ECO:0000256" key="7">
    <source>
        <dbReference type="RuleBase" id="RU910716"/>
    </source>
</evidence>
<feature type="transmembrane region" description="Helical" evidence="7">
    <location>
        <begin position="205"/>
        <end position="225"/>
    </location>
</feature>
<keyword evidence="9" id="KW-1185">Reference proteome</keyword>
<organism evidence="8 9">
    <name type="scientific">Astyanax mexicanus</name>
    <name type="common">Blind cave fish</name>
    <name type="synonym">Astyanax fasciatus mexicanus</name>
    <dbReference type="NCBI Taxonomy" id="7994"/>
    <lineage>
        <taxon>Eukaryota</taxon>
        <taxon>Metazoa</taxon>
        <taxon>Chordata</taxon>
        <taxon>Craniata</taxon>
        <taxon>Vertebrata</taxon>
        <taxon>Euteleostomi</taxon>
        <taxon>Actinopterygii</taxon>
        <taxon>Neopterygii</taxon>
        <taxon>Teleostei</taxon>
        <taxon>Ostariophysi</taxon>
        <taxon>Characiformes</taxon>
        <taxon>Characoidei</taxon>
        <taxon>Acestrorhamphidae</taxon>
        <taxon>Acestrorhamphinae</taxon>
        <taxon>Astyanax</taxon>
    </lineage>
</organism>
<evidence type="ECO:0000313" key="8">
    <source>
        <dbReference type="Ensembl" id="ENSAMXP00000017889.2"/>
    </source>
</evidence>
<evidence type="ECO:0000256" key="3">
    <source>
        <dbReference type="ARBA" id="ARBA00022475"/>
    </source>
</evidence>
<dbReference type="GO" id="GO:0043652">
    <property type="term" value="P:engulfment of apoptotic cell"/>
    <property type="evidence" value="ECO:0007669"/>
    <property type="project" value="TreeGrafter"/>
</dbReference>
<dbReference type="GO" id="GO:0005886">
    <property type="term" value="C:plasma membrane"/>
    <property type="evidence" value="ECO:0007669"/>
    <property type="project" value="UniProtKB-SubCell"/>
</dbReference>
<dbReference type="PANTHER" id="PTHR16024">
    <property type="entry name" value="XK-RELATED PROTEIN"/>
    <property type="match status" value="1"/>
</dbReference>
<keyword evidence="4 7" id="KW-0812">Transmembrane</keyword>
<feature type="transmembrane region" description="Helical" evidence="7">
    <location>
        <begin position="329"/>
        <end position="348"/>
    </location>
</feature>
<comment type="similarity">
    <text evidence="2 7">Belongs to the XK family.</text>
</comment>
<dbReference type="GO" id="GO:0070782">
    <property type="term" value="P:phosphatidylserine exposure on apoptotic cell surface"/>
    <property type="evidence" value="ECO:0007669"/>
    <property type="project" value="TreeGrafter"/>
</dbReference>
<dbReference type="Bgee" id="ENSAMXG00000017381">
    <property type="expression patterns" value="Expressed in mesonephros and 6 other cell types or tissues"/>
</dbReference>
<dbReference type="InterPro" id="IPR050895">
    <property type="entry name" value="XK-related_scramblase"/>
</dbReference>
<reference evidence="8" key="3">
    <citation type="submission" date="2025-08" db="UniProtKB">
        <authorList>
            <consortium name="Ensembl"/>
        </authorList>
    </citation>
    <scope>IDENTIFICATION</scope>
</reference>
<evidence type="ECO:0000256" key="5">
    <source>
        <dbReference type="ARBA" id="ARBA00022989"/>
    </source>
</evidence>
<dbReference type="eggNOG" id="KOG4790">
    <property type="taxonomic scope" value="Eukaryota"/>
</dbReference>
<dbReference type="Proteomes" id="UP000018467">
    <property type="component" value="Unassembled WGS sequence"/>
</dbReference>
<evidence type="ECO:0000256" key="2">
    <source>
        <dbReference type="ARBA" id="ARBA00008789"/>
    </source>
</evidence>
<protein>
    <recommendedName>
        <fullName evidence="7">XK-related protein</fullName>
    </recommendedName>
</protein>
<accession>W5LDH7</accession>
<proteinExistence type="inferred from homology"/>
<reference evidence="8" key="4">
    <citation type="submission" date="2025-09" db="UniProtKB">
        <authorList>
            <consortium name="Ensembl"/>
        </authorList>
    </citation>
    <scope>IDENTIFICATION</scope>
</reference>
<keyword evidence="5 7" id="KW-1133">Transmembrane helix</keyword>
<feature type="transmembrane region" description="Helical" evidence="7">
    <location>
        <begin position="232"/>
        <end position="251"/>
    </location>
</feature>
<dbReference type="InterPro" id="IPR018629">
    <property type="entry name" value="XK-rel"/>
</dbReference>
<dbReference type="GeneTree" id="ENSGT01140000282565"/>
<comment type="subcellular location">
    <subcellularLocation>
        <location evidence="1">Cell membrane</location>
        <topology evidence="1">Multi-pass membrane protein</topology>
    </subcellularLocation>
    <subcellularLocation>
        <location evidence="7">Membrane</location>
        <topology evidence="7">Multi-pass membrane protein</topology>
    </subcellularLocation>
</comment>
<reference evidence="9" key="1">
    <citation type="submission" date="2013-03" db="EMBL/GenBank/DDBJ databases">
        <authorList>
            <person name="Jeffery W."/>
            <person name="Warren W."/>
            <person name="Wilson R.K."/>
        </authorList>
    </citation>
    <scope>NUCLEOTIDE SEQUENCE</scope>
    <source>
        <strain evidence="9">female</strain>
    </source>
</reference>
<dbReference type="Pfam" id="PF09815">
    <property type="entry name" value="XK-related"/>
    <property type="match status" value="1"/>
</dbReference>
<evidence type="ECO:0000256" key="4">
    <source>
        <dbReference type="ARBA" id="ARBA00022692"/>
    </source>
</evidence>
<dbReference type="PANTHER" id="PTHR16024:SF19">
    <property type="entry name" value="XK-RELATED PROTEIN"/>
    <property type="match status" value="1"/>
</dbReference>
<feature type="transmembrane region" description="Helical" evidence="7">
    <location>
        <begin position="15"/>
        <end position="39"/>
    </location>
</feature>
<dbReference type="FunCoup" id="W5LDH7">
    <property type="interactions" value="4"/>
</dbReference>